<evidence type="ECO:0000313" key="2">
    <source>
        <dbReference type="Proteomes" id="UP001549321"/>
    </source>
</evidence>
<keyword evidence="2" id="KW-1185">Reference proteome</keyword>
<name>A0ABV2R6I6_9HYPH</name>
<gene>
    <name evidence="1" type="ORF">ABIE08_004223</name>
</gene>
<evidence type="ECO:0000313" key="1">
    <source>
        <dbReference type="EMBL" id="MET4636265.1"/>
    </source>
</evidence>
<dbReference type="EMBL" id="JBEPSM010000004">
    <property type="protein sequence ID" value="MET4636265.1"/>
    <property type="molecule type" value="Genomic_DNA"/>
</dbReference>
<organism evidence="1 2">
    <name type="scientific">Kaistia defluvii</name>
    <dbReference type="NCBI Taxonomy" id="410841"/>
    <lineage>
        <taxon>Bacteria</taxon>
        <taxon>Pseudomonadati</taxon>
        <taxon>Pseudomonadota</taxon>
        <taxon>Alphaproteobacteria</taxon>
        <taxon>Hyphomicrobiales</taxon>
        <taxon>Kaistiaceae</taxon>
        <taxon>Kaistia</taxon>
    </lineage>
</organism>
<comment type="caution">
    <text evidence="1">The sequence shown here is derived from an EMBL/GenBank/DDBJ whole genome shotgun (WGS) entry which is preliminary data.</text>
</comment>
<sequence>MSNVSFGARMGRYRPISASSPGMVGIIAPRRRAPRPIDRRSQIGYGRWTVKFSPQFDPKFGQQNRFPEKIDRK</sequence>
<reference evidence="1 2" key="1">
    <citation type="submission" date="2024-06" db="EMBL/GenBank/DDBJ databases">
        <title>Sorghum-associated microbial communities from plants grown in Nebraska, USA.</title>
        <authorList>
            <person name="Schachtman D."/>
        </authorList>
    </citation>
    <scope>NUCLEOTIDE SEQUENCE [LARGE SCALE GENOMIC DNA]</scope>
    <source>
        <strain evidence="1 2">3207</strain>
    </source>
</reference>
<dbReference type="RefSeq" id="WP_354553796.1">
    <property type="nucleotide sequence ID" value="NZ_JBEPSM010000004.1"/>
</dbReference>
<protein>
    <submittedName>
        <fullName evidence="1">Uncharacterized protein</fullName>
    </submittedName>
</protein>
<dbReference type="Proteomes" id="UP001549321">
    <property type="component" value="Unassembled WGS sequence"/>
</dbReference>
<proteinExistence type="predicted"/>
<accession>A0ABV2R6I6</accession>